<comment type="caution">
    <text evidence="1">The sequence shown here is derived from an EMBL/GenBank/DDBJ whole genome shotgun (WGS) entry which is preliminary data.</text>
</comment>
<sequence length="67" mass="8171">VEFRSVFRAPSREFKLLVIRNLLAHGKSYEHDFMKKYDAHKLCANSSFNWFFVHRLKNSKYWLFLVC</sequence>
<reference evidence="1 2" key="1">
    <citation type="journal article" date="2014" name="Agronomy (Basel)">
        <title>A Draft Genome Sequence for Ensete ventricosum, the Drought-Tolerant Tree Against Hunger.</title>
        <authorList>
            <person name="Harrison J."/>
            <person name="Moore K.A."/>
            <person name="Paszkiewicz K."/>
            <person name="Jones T."/>
            <person name="Grant M."/>
            <person name="Ambacheew D."/>
            <person name="Muzemil S."/>
            <person name="Studholme D.J."/>
        </authorList>
    </citation>
    <scope>NUCLEOTIDE SEQUENCE [LARGE SCALE GENOMIC DNA]</scope>
</reference>
<dbReference type="Proteomes" id="UP000287651">
    <property type="component" value="Unassembled WGS sequence"/>
</dbReference>
<gene>
    <name evidence="1" type="ORF">B296_00026886</name>
</gene>
<dbReference type="EMBL" id="AMZH03025789">
    <property type="protein sequence ID" value="RRT34968.1"/>
    <property type="molecule type" value="Genomic_DNA"/>
</dbReference>
<feature type="non-terminal residue" evidence="1">
    <location>
        <position position="1"/>
    </location>
</feature>
<evidence type="ECO:0000313" key="1">
    <source>
        <dbReference type="EMBL" id="RRT34968.1"/>
    </source>
</evidence>
<organism evidence="1 2">
    <name type="scientific">Ensete ventricosum</name>
    <name type="common">Abyssinian banana</name>
    <name type="synonym">Musa ensete</name>
    <dbReference type="NCBI Taxonomy" id="4639"/>
    <lineage>
        <taxon>Eukaryota</taxon>
        <taxon>Viridiplantae</taxon>
        <taxon>Streptophyta</taxon>
        <taxon>Embryophyta</taxon>
        <taxon>Tracheophyta</taxon>
        <taxon>Spermatophyta</taxon>
        <taxon>Magnoliopsida</taxon>
        <taxon>Liliopsida</taxon>
        <taxon>Zingiberales</taxon>
        <taxon>Musaceae</taxon>
        <taxon>Ensete</taxon>
    </lineage>
</organism>
<evidence type="ECO:0000313" key="2">
    <source>
        <dbReference type="Proteomes" id="UP000287651"/>
    </source>
</evidence>
<protein>
    <submittedName>
        <fullName evidence="1">Uncharacterized protein</fullName>
    </submittedName>
</protein>
<accession>A0A426X678</accession>
<dbReference type="AlphaFoldDB" id="A0A426X678"/>
<proteinExistence type="predicted"/>
<name>A0A426X678_ENSVE</name>